<evidence type="ECO:0000259" key="8">
    <source>
        <dbReference type="PROSITE" id="PS50111"/>
    </source>
</evidence>
<keyword evidence="11" id="KW-1185">Reference proteome</keyword>
<dbReference type="PROSITE" id="PS50111">
    <property type="entry name" value="CHEMOTAXIS_TRANSDUC_2"/>
    <property type="match status" value="1"/>
</dbReference>
<dbReference type="Gene3D" id="1.10.287.950">
    <property type="entry name" value="Methyl-accepting chemotaxis protein"/>
    <property type="match status" value="1"/>
</dbReference>
<proteinExistence type="inferred from homology"/>
<dbReference type="GO" id="GO:0005886">
    <property type="term" value="C:plasma membrane"/>
    <property type="evidence" value="ECO:0007669"/>
    <property type="project" value="UniProtKB-SubCell"/>
</dbReference>
<name>A0A179T4L9_9BACI</name>
<sequence length="429" mass="46757">MRREKKYTFSLRLKLVIFTTVLALITYSTSAFFIHFLVKYADHIVSPQIFTLITLLLGIFWSGVLAYFGSGFLTRALQLLESAAYKVAEGQINEDVPVSKSDDEIRGLSIAFNKMLHNMRSMVQSIDENFHVTNEQVNKMAVASSNASIQAEAISITVQEISRGADQSASSIQETATSVEDIIEFAAQVEDKASSSEKMSKEMVASLTESKQVYDALITGIQKLAEENEESMTAVRRLEEHANEVSTIVSLVGDIASQTNLLALNASIEAARAGEHGKGFAVVAEEVRKLADESAKAVKGISGLIQNIQQEVQNVVGQIGEQVKTAKFQADKGQTSTRMLEETSQSILEVAKSVNQISDLVHHQMNSLQKTGTQSQEVAAIAEQTSAGAQEVAAAITEQSDNIVHINQLGKNLAGSAEELRKTIDRFIR</sequence>
<evidence type="ECO:0000256" key="6">
    <source>
        <dbReference type="PROSITE-ProRule" id="PRU00284"/>
    </source>
</evidence>
<dbReference type="AlphaFoldDB" id="A0A179T4L9"/>
<accession>A0A179T4L9</accession>
<evidence type="ECO:0000256" key="5">
    <source>
        <dbReference type="ARBA" id="ARBA00029447"/>
    </source>
</evidence>
<feature type="domain" description="HAMP" evidence="9">
    <location>
        <begin position="71"/>
        <end position="124"/>
    </location>
</feature>
<keyword evidence="2" id="KW-1003">Cell membrane</keyword>
<keyword evidence="3 7" id="KW-0472">Membrane</keyword>
<comment type="similarity">
    <text evidence="5">Belongs to the methyl-accepting chemotaxis (MCP) protein family.</text>
</comment>
<feature type="transmembrane region" description="Helical" evidence="7">
    <location>
        <begin position="49"/>
        <end position="68"/>
    </location>
</feature>
<evidence type="ECO:0000256" key="4">
    <source>
        <dbReference type="ARBA" id="ARBA00023224"/>
    </source>
</evidence>
<dbReference type="PANTHER" id="PTHR32089">
    <property type="entry name" value="METHYL-ACCEPTING CHEMOTAXIS PROTEIN MCPB"/>
    <property type="match status" value="1"/>
</dbReference>
<dbReference type="Pfam" id="PF00015">
    <property type="entry name" value="MCPsignal"/>
    <property type="match status" value="1"/>
</dbReference>
<dbReference type="STRING" id="152268.A6K24_17175"/>
<dbReference type="EMBL" id="LWSG01000005">
    <property type="protein sequence ID" value="OAS88109.1"/>
    <property type="molecule type" value="Genomic_DNA"/>
</dbReference>
<dbReference type="OrthoDB" id="2489132at2"/>
<evidence type="ECO:0000313" key="10">
    <source>
        <dbReference type="EMBL" id="OAS88109.1"/>
    </source>
</evidence>
<evidence type="ECO:0000313" key="11">
    <source>
        <dbReference type="Proteomes" id="UP000078534"/>
    </source>
</evidence>
<dbReference type="PANTHER" id="PTHR32089:SF112">
    <property type="entry name" value="LYSOZYME-LIKE PROTEIN-RELATED"/>
    <property type="match status" value="1"/>
</dbReference>
<evidence type="ECO:0000256" key="3">
    <source>
        <dbReference type="ARBA" id="ARBA00023136"/>
    </source>
</evidence>
<dbReference type="GO" id="GO:0007165">
    <property type="term" value="P:signal transduction"/>
    <property type="evidence" value="ECO:0007669"/>
    <property type="project" value="UniProtKB-KW"/>
</dbReference>
<feature type="domain" description="Methyl-accepting transducer" evidence="8">
    <location>
        <begin position="143"/>
        <end position="400"/>
    </location>
</feature>
<keyword evidence="7" id="KW-0812">Transmembrane</keyword>
<dbReference type="Pfam" id="PF00672">
    <property type="entry name" value="HAMP"/>
    <property type="match status" value="1"/>
</dbReference>
<protein>
    <submittedName>
        <fullName evidence="10">Chemotaxis protein</fullName>
    </submittedName>
</protein>
<comment type="caution">
    <text evidence="10">The sequence shown here is derived from an EMBL/GenBank/DDBJ whole genome shotgun (WGS) entry which is preliminary data.</text>
</comment>
<reference evidence="11" key="1">
    <citation type="submission" date="2016-04" db="EMBL/GenBank/DDBJ databases">
        <authorList>
            <person name="Lyu Z."/>
            <person name="Lyu W."/>
        </authorList>
    </citation>
    <scope>NUCLEOTIDE SEQUENCE [LARGE SCALE GENOMIC DNA]</scope>
    <source>
        <strain evidence="11">C44</strain>
    </source>
</reference>
<keyword evidence="7" id="KW-1133">Transmembrane helix</keyword>
<feature type="transmembrane region" description="Helical" evidence="7">
    <location>
        <begin position="12"/>
        <end position="37"/>
    </location>
</feature>
<dbReference type="RefSeq" id="WP_066328587.1">
    <property type="nucleotide sequence ID" value="NZ_LWSG01000005.1"/>
</dbReference>
<dbReference type="SMART" id="SM00283">
    <property type="entry name" value="MA"/>
    <property type="match status" value="1"/>
</dbReference>
<dbReference type="SUPFAM" id="SSF58104">
    <property type="entry name" value="Methyl-accepting chemotaxis protein (MCP) signaling domain"/>
    <property type="match status" value="1"/>
</dbReference>
<dbReference type="Proteomes" id="UP000078534">
    <property type="component" value="Unassembled WGS sequence"/>
</dbReference>
<gene>
    <name evidence="10" type="ORF">A6K24_17175</name>
</gene>
<evidence type="ECO:0000256" key="1">
    <source>
        <dbReference type="ARBA" id="ARBA00004236"/>
    </source>
</evidence>
<keyword evidence="4 6" id="KW-0807">Transducer</keyword>
<dbReference type="InterPro" id="IPR003660">
    <property type="entry name" value="HAMP_dom"/>
</dbReference>
<evidence type="ECO:0000259" key="9">
    <source>
        <dbReference type="PROSITE" id="PS50885"/>
    </source>
</evidence>
<dbReference type="CDD" id="cd06225">
    <property type="entry name" value="HAMP"/>
    <property type="match status" value="1"/>
</dbReference>
<dbReference type="PROSITE" id="PS50885">
    <property type="entry name" value="HAMP"/>
    <property type="match status" value="1"/>
</dbReference>
<organism evidence="10 11">
    <name type="scientific">Metabacillus litoralis</name>
    <dbReference type="NCBI Taxonomy" id="152268"/>
    <lineage>
        <taxon>Bacteria</taxon>
        <taxon>Bacillati</taxon>
        <taxon>Bacillota</taxon>
        <taxon>Bacilli</taxon>
        <taxon>Bacillales</taxon>
        <taxon>Bacillaceae</taxon>
        <taxon>Metabacillus</taxon>
    </lineage>
</organism>
<evidence type="ECO:0000256" key="2">
    <source>
        <dbReference type="ARBA" id="ARBA00022475"/>
    </source>
</evidence>
<dbReference type="SMART" id="SM00304">
    <property type="entry name" value="HAMP"/>
    <property type="match status" value="2"/>
</dbReference>
<evidence type="ECO:0000256" key="7">
    <source>
        <dbReference type="SAM" id="Phobius"/>
    </source>
</evidence>
<comment type="subcellular location">
    <subcellularLocation>
        <location evidence="1">Cell membrane</location>
    </subcellularLocation>
</comment>
<dbReference type="InterPro" id="IPR004089">
    <property type="entry name" value="MCPsignal_dom"/>
</dbReference>